<proteinExistence type="predicted"/>
<name>A0A1E5C8N9_9GAMM</name>
<evidence type="ECO:0000313" key="2">
    <source>
        <dbReference type="Proteomes" id="UP000095039"/>
    </source>
</evidence>
<comment type="caution">
    <text evidence="1">The sequence shown here is derived from an EMBL/GenBank/DDBJ whole genome shotgun (WGS) entry which is preliminary data.</text>
</comment>
<dbReference type="Proteomes" id="UP000095039">
    <property type="component" value="Unassembled WGS sequence"/>
</dbReference>
<dbReference type="Gene3D" id="3.10.450.50">
    <property type="match status" value="1"/>
</dbReference>
<dbReference type="SUPFAM" id="SSF54427">
    <property type="entry name" value="NTF2-like"/>
    <property type="match status" value="1"/>
</dbReference>
<sequence>MEKQKIWETYASAWKAESKEEKIALFRQSMNENVVYTDPLIQTETWDDLLQYMLDFHQQVDGGHFVTTYFMSHHNKCLAKWNMCDREGHILGEGISIGEYNDEGQLVSATGFFELPE</sequence>
<dbReference type="InterPro" id="IPR032710">
    <property type="entry name" value="NTF2-like_dom_sf"/>
</dbReference>
<organism evidence="1 2">
    <name type="scientific">Enterovibrio norvegicus FF-454</name>
    <dbReference type="NCBI Taxonomy" id="1185651"/>
    <lineage>
        <taxon>Bacteria</taxon>
        <taxon>Pseudomonadati</taxon>
        <taxon>Pseudomonadota</taxon>
        <taxon>Gammaproteobacteria</taxon>
        <taxon>Vibrionales</taxon>
        <taxon>Vibrionaceae</taxon>
        <taxon>Enterovibrio</taxon>
    </lineage>
</organism>
<gene>
    <name evidence="1" type="ORF">A1OK_09395</name>
</gene>
<accession>A0A1E5C8N9</accession>
<evidence type="ECO:0000313" key="1">
    <source>
        <dbReference type="EMBL" id="OEE61562.1"/>
    </source>
</evidence>
<reference evidence="1 2" key="1">
    <citation type="journal article" date="2012" name="Science">
        <title>Ecological populations of bacteria act as socially cohesive units of antibiotic production and resistance.</title>
        <authorList>
            <person name="Cordero O.X."/>
            <person name="Wildschutte H."/>
            <person name="Kirkup B."/>
            <person name="Proehl S."/>
            <person name="Ngo L."/>
            <person name="Hussain F."/>
            <person name="Le Roux F."/>
            <person name="Mincer T."/>
            <person name="Polz M.F."/>
        </authorList>
    </citation>
    <scope>NUCLEOTIDE SEQUENCE [LARGE SCALE GENOMIC DNA]</scope>
    <source>
        <strain evidence="1 2">FF-454</strain>
    </source>
</reference>
<dbReference type="AlphaFoldDB" id="A0A1E5C8N9"/>
<keyword evidence="2" id="KW-1185">Reference proteome</keyword>
<dbReference type="EMBL" id="AJWN02000046">
    <property type="protein sequence ID" value="OEE61562.1"/>
    <property type="molecule type" value="Genomic_DNA"/>
</dbReference>
<protein>
    <recommendedName>
        <fullName evidence="3">SnoaL-like domain-containing protein</fullName>
    </recommendedName>
</protein>
<evidence type="ECO:0008006" key="3">
    <source>
        <dbReference type="Google" id="ProtNLM"/>
    </source>
</evidence>